<keyword evidence="3" id="KW-0040">ANK repeat</keyword>
<evidence type="ECO:0000313" key="6">
    <source>
        <dbReference type="EMBL" id="CAG9109213.1"/>
    </source>
</evidence>
<comment type="subcellular location">
    <subcellularLocation>
        <location evidence="1">Membrane</location>
    </subcellularLocation>
</comment>
<sequence>MISGNLRLLCSIMGGQARAVWEDVTGSTPLTTIGDCASFTTTVSARFWLMNCQNVSEATKLATDLYREMLLVPFEVRLVVLGKRLDALEGRLLVLHITDRYAYETLLQQEHYTEVAHSTAVRLLDGKDVHLEFSGNLLPVTKCGTQPTFKFEVHLSNSQLQVLHSSCTSQEHSTEVAHSTAVQLLDGKAILH</sequence>
<accession>A0A8S4E330</accession>
<organism evidence="6 7">
    <name type="scientific">Plutella xylostella</name>
    <name type="common">Diamondback moth</name>
    <name type="synonym">Plutella maculipennis</name>
    <dbReference type="NCBI Taxonomy" id="51655"/>
    <lineage>
        <taxon>Eukaryota</taxon>
        <taxon>Metazoa</taxon>
        <taxon>Ecdysozoa</taxon>
        <taxon>Arthropoda</taxon>
        <taxon>Hexapoda</taxon>
        <taxon>Insecta</taxon>
        <taxon>Pterygota</taxon>
        <taxon>Neoptera</taxon>
        <taxon>Endopterygota</taxon>
        <taxon>Lepidoptera</taxon>
        <taxon>Glossata</taxon>
        <taxon>Ditrysia</taxon>
        <taxon>Yponomeutoidea</taxon>
        <taxon>Plutellidae</taxon>
        <taxon>Plutella</taxon>
    </lineage>
</organism>
<evidence type="ECO:0000256" key="3">
    <source>
        <dbReference type="ARBA" id="ARBA00023043"/>
    </source>
</evidence>
<name>A0A8S4E330_PLUXY</name>
<comment type="caution">
    <text evidence="6">The sequence shown here is derived from an EMBL/GenBank/DDBJ whole genome shotgun (WGS) entry which is preliminary data.</text>
</comment>
<dbReference type="Pfam" id="PF17809">
    <property type="entry name" value="UPA_2"/>
    <property type="match status" value="1"/>
</dbReference>
<dbReference type="Gene3D" id="2.60.220.30">
    <property type="match status" value="1"/>
</dbReference>
<dbReference type="PANTHER" id="PTHR24123">
    <property type="entry name" value="ANKYRIN REPEAT-CONTAINING"/>
    <property type="match status" value="1"/>
</dbReference>
<dbReference type="PANTHER" id="PTHR24123:SF141">
    <property type="entry name" value="ANKYRIN 2, ISOFORM U"/>
    <property type="match status" value="1"/>
</dbReference>
<evidence type="ECO:0000313" key="7">
    <source>
        <dbReference type="Proteomes" id="UP000653454"/>
    </source>
</evidence>
<evidence type="ECO:0000256" key="1">
    <source>
        <dbReference type="ARBA" id="ARBA00004370"/>
    </source>
</evidence>
<keyword evidence="2" id="KW-0677">Repeat</keyword>
<dbReference type="InterPro" id="IPR051165">
    <property type="entry name" value="Multifunctional_ANK_Repeat"/>
</dbReference>
<dbReference type="GO" id="GO:0016020">
    <property type="term" value="C:membrane"/>
    <property type="evidence" value="ECO:0007669"/>
    <property type="project" value="UniProtKB-SubCell"/>
</dbReference>
<protein>
    <submittedName>
        <fullName evidence="6">(diamondback moth) hypothetical protein</fullName>
    </submittedName>
</protein>
<keyword evidence="4" id="KW-0472">Membrane</keyword>
<dbReference type="EMBL" id="CAJHNJ030000011">
    <property type="protein sequence ID" value="CAG9109213.1"/>
    <property type="molecule type" value="Genomic_DNA"/>
</dbReference>
<reference evidence="6" key="1">
    <citation type="submission" date="2020-11" db="EMBL/GenBank/DDBJ databases">
        <authorList>
            <person name="Whiteford S."/>
        </authorList>
    </citation>
    <scope>NUCLEOTIDE SEQUENCE</scope>
</reference>
<proteinExistence type="predicted"/>
<dbReference type="Proteomes" id="UP000653454">
    <property type="component" value="Unassembled WGS sequence"/>
</dbReference>
<evidence type="ECO:0000256" key="4">
    <source>
        <dbReference type="ARBA" id="ARBA00023136"/>
    </source>
</evidence>
<dbReference type="AlphaFoldDB" id="A0A8S4E330"/>
<feature type="domain" description="Ankyrin UPA" evidence="5">
    <location>
        <begin position="72"/>
        <end position="157"/>
    </location>
</feature>
<dbReference type="Gene3D" id="2.60.40.2660">
    <property type="match status" value="1"/>
</dbReference>
<gene>
    <name evidence="6" type="ORF">PLXY2_LOCUS4068</name>
</gene>
<evidence type="ECO:0000256" key="2">
    <source>
        <dbReference type="ARBA" id="ARBA00022737"/>
    </source>
</evidence>
<dbReference type="InterPro" id="IPR040745">
    <property type="entry name" value="Ankyrin_UPA"/>
</dbReference>
<evidence type="ECO:0000259" key="5">
    <source>
        <dbReference type="Pfam" id="PF17809"/>
    </source>
</evidence>
<keyword evidence="7" id="KW-1185">Reference proteome</keyword>